<feature type="compositionally biased region" description="Pro residues" evidence="1">
    <location>
        <begin position="128"/>
        <end position="141"/>
    </location>
</feature>
<organism evidence="2 3">
    <name type="scientific">Helicobacter ailurogastricus</name>
    <dbReference type="NCBI Taxonomy" id="1578720"/>
    <lineage>
        <taxon>Bacteria</taxon>
        <taxon>Pseudomonadati</taxon>
        <taxon>Campylobacterota</taxon>
        <taxon>Epsilonproteobacteria</taxon>
        <taxon>Campylobacterales</taxon>
        <taxon>Helicobacteraceae</taxon>
        <taxon>Helicobacter</taxon>
    </lineage>
</organism>
<accession>A0A0K2XFP9</accession>
<name>A0A0K2XFP9_9HELI</name>
<gene>
    <name evidence="2" type="ORF">HAL09_09900</name>
</gene>
<feature type="compositionally biased region" description="Polar residues" evidence="1">
    <location>
        <begin position="143"/>
        <end position="154"/>
    </location>
</feature>
<feature type="compositionally biased region" description="Polar residues" evidence="1">
    <location>
        <begin position="369"/>
        <end position="395"/>
    </location>
</feature>
<dbReference type="EMBL" id="CDMN01000037">
    <property type="protein sequence ID" value="CRF44408.1"/>
    <property type="molecule type" value="Genomic_DNA"/>
</dbReference>
<feature type="compositionally biased region" description="Polar residues" evidence="1">
    <location>
        <begin position="402"/>
        <end position="411"/>
    </location>
</feature>
<feature type="compositionally biased region" description="Polar residues" evidence="1">
    <location>
        <begin position="419"/>
        <end position="431"/>
    </location>
</feature>
<evidence type="ECO:0000313" key="2">
    <source>
        <dbReference type="EMBL" id="CRF44408.1"/>
    </source>
</evidence>
<feature type="region of interest" description="Disordered" evidence="1">
    <location>
        <begin position="120"/>
        <end position="169"/>
    </location>
</feature>
<feature type="region of interest" description="Disordered" evidence="1">
    <location>
        <begin position="359"/>
        <end position="431"/>
    </location>
</feature>
<dbReference type="Proteomes" id="UP000041394">
    <property type="component" value="Unassembled WGS sequence"/>
</dbReference>
<evidence type="ECO:0000313" key="3">
    <source>
        <dbReference type="Proteomes" id="UP000041394"/>
    </source>
</evidence>
<reference evidence="2 3" key="1">
    <citation type="submission" date="2014-12" db="EMBL/GenBank/DDBJ databases">
        <authorList>
            <person name="Jaenicke S."/>
        </authorList>
    </citation>
    <scope>NUCLEOTIDE SEQUENCE [LARGE SCALE GENOMIC DNA]</scope>
    <source>
        <strain evidence="2">ASB9</strain>
    </source>
</reference>
<sequence>MKQAVKKWDLTNPKPTDSLDFALVKDPELTELQEVFNTDKLIRQLRSAEVKDTLDKGFSLEEVLDYTSHLPTAQRNILGDELHYTKPLESGKTLNIVETYKAPKTLRFSRMDVVEDRGVATAQRQIDNPPPPKGDNPPPKGNEPQNPSTDTTKGQGEGDTSPKGNIEDTGTDFKAIAHELYTKAQEQEGGFKELLGGLKQANNRIEEGNTLKTLESLEEKLAYYKGDTSKVNDLLRGAVGTDKEGFNEEFMRVLESLENNPSVSHISPKFIKTQDGYTGAHINFNFNGVPSEIQLHTPKSWEVKKQLDPLYKAKRKLQLEGNLSRKEAKELRKKMKALAQDSDLDISLLTSFKLTSPQSSEVQSVPVKNSLSDLNGTQEPSLNSKTGSSSESGNAYNRLESKLNQKSTSLTGGKGIDTDIQTPLNDSTTTPLKTEALNTKKTPKLDQFEKERLQKLLERLKKNSGDFGNVAHYLQEWVAGRGYQKETLDTI</sequence>
<proteinExistence type="predicted"/>
<protein>
    <submittedName>
        <fullName evidence="2">Uncharacterized protein</fullName>
    </submittedName>
</protein>
<dbReference type="RefSeq" id="WP_053942065.1">
    <property type="nucleotide sequence ID" value="NZ_CDMN01000037.1"/>
</dbReference>
<dbReference type="AlphaFoldDB" id="A0A0K2XFP9"/>
<evidence type="ECO:0000256" key="1">
    <source>
        <dbReference type="SAM" id="MobiDB-lite"/>
    </source>
</evidence>